<evidence type="ECO:0000256" key="11">
    <source>
        <dbReference type="ARBA" id="ARBA00048462"/>
    </source>
</evidence>
<comment type="catalytic activity">
    <reaction evidence="10">
        <text>acetyl-CoA + n malonyl-CoA + 2n NADPH + 4n H(+) = a long-chain-acyl-CoA + n CoA + n CO2 + 2n NADP(+).</text>
        <dbReference type="EC" id="2.3.1.86"/>
    </reaction>
</comment>
<evidence type="ECO:0000256" key="2">
    <source>
        <dbReference type="ARBA" id="ARBA00010009"/>
    </source>
</evidence>
<dbReference type="Gene3D" id="3.30.1120.100">
    <property type="match status" value="1"/>
</dbReference>
<proteinExistence type="inferred from homology"/>
<keyword evidence="3 15" id="KW-0808">Transferase</keyword>
<dbReference type="GO" id="GO:0004312">
    <property type="term" value="F:fatty acid synthase activity"/>
    <property type="evidence" value="ECO:0007669"/>
    <property type="project" value="InterPro"/>
</dbReference>
<dbReference type="InterPro" id="IPR013785">
    <property type="entry name" value="Aldolase_TIM"/>
</dbReference>
<dbReference type="Pfam" id="PF13452">
    <property type="entry name" value="FAS1_DH_region"/>
    <property type="match status" value="1"/>
</dbReference>
<evidence type="ECO:0000313" key="19">
    <source>
        <dbReference type="Proteomes" id="UP000700596"/>
    </source>
</evidence>
<evidence type="ECO:0000256" key="3">
    <source>
        <dbReference type="ARBA" id="ARBA00022679"/>
    </source>
</evidence>
<feature type="active site" description="For acetyltransferase activity" evidence="16">
    <location>
        <position position="288"/>
    </location>
</feature>
<dbReference type="Pfam" id="PF01575">
    <property type="entry name" value="MaoC_dehydratas"/>
    <property type="match status" value="1"/>
</dbReference>
<comment type="catalytic activity">
    <reaction evidence="12">
        <text>(9Z)-octadecenoyl-[ACP] + H2O = (9Z)-octadecenoate + holo-[ACP] + H(+)</text>
        <dbReference type="Rhea" id="RHEA:15057"/>
        <dbReference type="Rhea" id="RHEA-COMP:9685"/>
        <dbReference type="Rhea" id="RHEA-COMP:9924"/>
        <dbReference type="ChEBI" id="CHEBI:15377"/>
        <dbReference type="ChEBI" id="CHEBI:15378"/>
        <dbReference type="ChEBI" id="CHEBI:30823"/>
        <dbReference type="ChEBI" id="CHEBI:64479"/>
        <dbReference type="ChEBI" id="CHEBI:78783"/>
        <dbReference type="EC" id="3.1.2.14"/>
    </reaction>
</comment>
<evidence type="ECO:0000256" key="15">
    <source>
        <dbReference type="PIRNR" id="PIRNR005562"/>
    </source>
</evidence>
<comment type="catalytic activity">
    <reaction evidence="11">
        <text>holo-[ACP] + malonyl-CoA = malonyl-[ACP] + CoA</text>
        <dbReference type="Rhea" id="RHEA:41792"/>
        <dbReference type="Rhea" id="RHEA-COMP:9623"/>
        <dbReference type="Rhea" id="RHEA-COMP:9685"/>
        <dbReference type="ChEBI" id="CHEBI:57287"/>
        <dbReference type="ChEBI" id="CHEBI:57384"/>
        <dbReference type="ChEBI" id="CHEBI:64479"/>
        <dbReference type="ChEBI" id="CHEBI:78449"/>
        <dbReference type="EC" id="2.3.1.39"/>
    </reaction>
</comment>
<dbReference type="Gene3D" id="3.30.70.3330">
    <property type="match status" value="1"/>
</dbReference>
<evidence type="ECO:0000256" key="14">
    <source>
        <dbReference type="ARBA" id="ARBA00048835"/>
    </source>
</evidence>
<protein>
    <submittedName>
        <fullName evidence="18">Acyl transferase domain-containing protein</fullName>
    </submittedName>
</protein>
<dbReference type="Gene3D" id="6.20.240.10">
    <property type="match status" value="1"/>
</dbReference>
<evidence type="ECO:0000259" key="17">
    <source>
        <dbReference type="SMART" id="SM00827"/>
    </source>
</evidence>
<dbReference type="Pfam" id="PF17951">
    <property type="entry name" value="FAS_meander"/>
    <property type="match status" value="1"/>
</dbReference>
<dbReference type="SMART" id="SM00827">
    <property type="entry name" value="PKS_AT"/>
    <property type="match status" value="1"/>
</dbReference>
<organism evidence="18 19">
    <name type="scientific">Dendryphion nanum</name>
    <dbReference type="NCBI Taxonomy" id="256645"/>
    <lineage>
        <taxon>Eukaryota</taxon>
        <taxon>Fungi</taxon>
        <taxon>Dikarya</taxon>
        <taxon>Ascomycota</taxon>
        <taxon>Pezizomycotina</taxon>
        <taxon>Dothideomycetes</taxon>
        <taxon>Pleosporomycetidae</taxon>
        <taxon>Pleosporales</taxon>
        <taxon>Torulaceae</taxon>
        <taxon>Dendryphion</taxon>
    </lineage>
</organism>
<accession>A0A9P9DPP5</accession>
<dbReference type="OrthoDB" id="4251012at2759"/>
<dbReference type="Pfam" id="PF16073">
    <property type="entry name" value="SAT"/>
    <property type="match status" value="1"/>
</dbReference>
<comment type="caution">
    <text evidence="18">The sequence shown here is derived from an EMBL/GenBank/DDBJ whole genome shotgun (WGS) entry which is preliminary data.</text>
</comment>
<keyword evidence="19" id="KW-1185">Reference proteome</keyword>
<dbReference type="InterPro" id="IPR001227">
    <property type="entry name" value="Ac_transferase_dom_sf"/>
</dbReference>
<dbReference type="FunFam" id="1.20.930.70:FF:000001">
    <property type="entry name" value="Fatty acid synthase beta subunit dehydratase"/>
    <property type="match status" value="1"/>
</dbReference>
<dbReference type="Gene3D" id="3.40.366.10">
    <property type="entry name" value="Malonyl-Coenzyme A Acyl Carrier Protein, domain 2"/>
    <property type="match status" value="3"/>
</dbReference>
<evidence type="ECO:0000313" key="18">
    <source>
        <dbReference type="EMBL" id="KAH7122772.1"/>
    </source>
</evidence>
<evidence type="ECO:0000256" key="1">
    <source>
        <dbReference type="ARBA" id="ARBA00001055"/>
    </source>
</evidence>
<name>A0A9P9DPP5_9PLEO</name>
<dbReference type="Gene3D" id="6.10.60.10">
    <property type="match status" value="1"/>
</dbReference>
<reference evidence="18" key="1">
    <citation type="journal article" date="2021" name="Nat. Commun.">
        <title>Genetic determinants of endophytism in the Arabidopsis root mycobiome.</title>
        <authorList>
            <person name="Mesny F."/>
            <person name="Miyauchi S."/>
            <person name="Thiergart T."/>
            <person name="Pickel B."/>
            <person name="Atanasova L."/>
            <person name="Karlsson M."/>
            <person name="Huettel B."/>
            <person name="Barry K.W."/>
            <person name="Haridas S."/>
            <person name="Chen C."/>
            <person name="Bauer D."/>
            <person name="Andreopoulos W."/>
            <person name="Pangilinan J."/>
            <person name="LaButti K."/>
            <person name="Riley R."/>
            <person name="Lipzen A."/>
            <person name="Clum A."/>
            <person name="Drula E."/>
            <person name="Henrissat B."/>
            <person name="Kohler A."/>
            <person name="Grigoriev I.V."/>
            <person name="Martin F.M."/>
            <person name="Hacquard S."/>
        </authorList>
    </citation>
    <scope>NUCLEOTIDE SEQUENCE</scope>
    <source>
        <strain evidence="18">MPI-CAGE-CH-0243</strain>
    </source>
</reference>
<dbReference type="InterPro" id="IPR029069">
    <property type="entry name" value="HotDog_dom_sf"/>
</dbReference>
<dbReference type="GO" id="GO:0006633">
    <property type="term" value="P:fatty acid biosynthetic process"/>
    <property type="evidence" value="ECO:0007669"/>
    <property type="project" value="InterPro"/>
</dbReference>
<dbReference type="InterPro" id="IPR002539">
    <property type="entry name" value="MaoC-like_dom"/>
</dbReference>
<dbReference type="Proteomes" id="UP000700596">
    <property type="component" value="Unassembled WGS sequence"/>
</dbReference>
<dbReference type="InterPro" id="IPR016035">
    <property type="entry name" value="Acyl_Trfase/lysoPLipase"/>
</dbReference>
<evidence type="ECO:0000256" key="9">
    <source>
        <dbReference type="ARBA" id="ARBA00023268"/>
    </source>
</evidence>
<feature type="domain" description="Malonyl-CoA:ACP transacylase (MAT)" evidence="17">
    <location>
        <begin position="1688"/>
        <end position="1977"/>
    </location>
</feature>
<dbReference type="InterPro" id="IPR014043">
    <property type="entry name" value="Acyl_transferase_dom"/>
</dbReference>
<evidence type="ECO:0000256" key="4">
    <source>
        <dbReference type="ARBA" id="ARBA00022801"/>
    </source>
</evidence>
<comment type="catalytic activity">
    <reaction evidence="13">
        <text>a 2,3-saturated acyl-[ACP] + NAD(+) = a (2E)-enoyl-[ACP] + NADH + H(+)</text>
        <dbReference type="Rhea" id="RHEA:10240"/>
        <dbReference type="Rhea" id="RHEA-COMP:9925"/>
        <dbReference type="Rhea" id="RHEA-COMP:9926"/>
        <dbReference type="ChEBI" id="CHEBI:15378"/>
        <dbReference type="ChEBI" id="CHEBI:57540"/>
        <dbReference type="ChEBI" id="CHEBI:57945"/>
        <dbReference type="ChEBI" id="CHEBI:78784"/>
        <dbReference type="ChEBI" id="CHEBI:78785"/>
        <dbReference type="EC" id="1.3.1.9"/>
    </reaction>
</comment>
<evidence type="ECO:0000256" key="16">
    <source>
        <dbReference type="PIRSR" id="PIRSR005562-1"/>
    </source>
</evidence>
<dbReference type="SUPFAM" id="SSF54637">
    <property type="entry name" value="Thioesterase/thiol ester dehydrase-isomerase"/>
    <property type="match status" value="2"/>
</dbReference>
<dbReference type="Gene3D" id="1.20.930.70">
    <property type="match status" value="1"/>
</dbReference>
<gene>
    <name evidence="18" type="ORF">B0J11DRAFT_608360</name>
</gene>
<dbReference type="SUPFAM" id="SSF52151">
    <property type="entry name" value="FabD/lysophospholipase-like"/>
    <property type="match status" value="2"/>
</dbReference>
<dbReference type="GO" id="GO:0004318">
    <property type="term" value="F:enoyl-[acyl-carrier-protein] reductase (NADH) activity"/>
    <property type="evidence" value="ECO:0007669"/>
    <property type="project" value="UniProtKB-UniRule"/>
</dbReference>
<evidence type="ECO:0000256" key="13">
    <source>
        <dbReference type="ARBA" id="ARBA00048572"/>
    </source>
</evidence>
<evidence type="ECO:0000256" key="7">
    <source>
        <dbReference type="ARBA" id="ARBA00023027"/>
    </source>
</evidence>
<evidence type="ECO:0000256" key="5">
    <source>
        <dbReference type="ARBA" id="ARBA00022857"/>
    </source>
</evidence>
<dbReference type="GO" id="GO:0004314">
    <property type="term" value="F:[acyl-carrier-protein] S-malonyltransferase activity"/>
    <property type="evidence" value="ECO:0007669"/>
    <property type="project" value="UniProtKB-EC"/>
</dbReference>
<dbReference type="InterPro" id="IPR050830">
    <property type="entry name" value="Fungal_FAS"/>
</dbReference>
<dbReference type="Pfam" id="PF22235">
    <property type="entry name" value="FAS1_thioest_ins"/>
    <property type="match status" value="1"/>
</dbReference>
<dbReference type="InterPro" id="IPR013565">
    <property type="entry name" value="Fas1/AflB-like_central"/>
</dbReference>
<dbReference type="PANTHER" id="PTHR10982">
    <property type="entry name" value="MALONYL COA-ACYL CARRIER PROTEIN TRANSACYLASE"/>
    <property type="match status" value="1"/>
</dbReference>
<dbReference type="GO" id="GO:0019171">
    <property type="term" value="F:(3R)-hydroxyacyl-[acyl-carrier-protein] dehydratase activity"/>
    <property type="evidence" value="ECO:0007669"/>
    <property type="project" value="UniProtKB-EC"/>
</dbReference>
<dbReference type="InterPro" id="IPR040883">
    <property type="entry name" value="FAS_meander"/>
</dbReference>
<dbReference type="EMBL" id="JAGMWT010000009">
    <property type="protein sequence ID" value="KAH7122772.1"/>
    <property type="molecule type" value="Genomic_DNA"/>
</dbReference>
<dbReference type="Pfam" id="PF08354">
    <property type="entry name" value="Fas1-AflB-like_hel"/>
    <property type="match status" value="1"/>
</dbReference>
<keyword evidence="8" id="KW-0456">Lyase</keyword>
<dbReference type="GO" id="GO:0004313">
    <property type="term" value="F:[acyl-carrier-protein] S-acetyltransferase activity"/>
    <property type="evidence" value="ECO:0007669"/>
    <property type="project" value="UniProtKB-EC"/>
</dbReference>
<dbReference type="PRINTS" id="PR01483">
    <property type="entry name" value="FASYNTHASE"/>
</dbReference>
<dbReference type="Pfam" id="PF17828">
    <property type="entry name" value="FAS_N"/>
    <property type="match status" value="1"/>
</dbReference>
<keyword evidence="7 15" id="KW-0520">NAD</keyword>
<dbReference type="InterPro" id="IPR003965">
    <property type="entry name" value="Fatty_acid_synthase"/>
</dbReference>
<dbReference type="Gene3D" id="3.20.20.70">
    <property type="entry name" value="Aldolase class I"/>
    <property type="match status" value="2"/>
</dbReference>
<dbReference type="FunFam" id="3.20.20.70:FF:000078">
    <property type="entry name" value="Fatty acid synthase beta subunit dehydratase"/>
    <property type="match status" value="1"/>
</dbReference>
<dbReference type="InterPro" id="IPR032088">
    <property type="entry name" value="SAT"/>
</dbReference>
<keyword evidence="9" id="KW-0511">Multifunctional enzyme</keyword>
<evidence type="ECO:0000256" key="8">
    <source>
        <dbReference type="ARBA" id="ARBA00023239"/>
    </source>
</evidence>
<feature type="active site" description="For malonyltransferase activity" evidence="16">
    <location>
        <position position="1831"/>
    </location>
</feature>
<comment type="catalytic activity">
    <reaction evidence="1">
        <text>a (3R)-hydroxyacyl-[ACP] = a (2E)-enoyl-[ACP] + H2O</text>
        <dbReference type="Rhea" id="RHEA:13097"/>
        <dbReference type="Rhea" id="RHEA-COMP:9925"/>
        <dbReference type="Rhea" id="RHEA-COMP:9945"/>
        <dbReference type="ChEBI" id="CHEBI:15377"/>
        <dbReference type="ChEBI" id="CHEBI:78784"/>
        <dbReference type="ChEBI" id="CHEBI:78827"/>
        <dbReference type="EC" id="4.2.1.59"/>
    </reaction>
</comment>
<dbReference type="InterPro" id="IPR016452">
    <property type="entry name" value="Fas1/AflB-like"/>
</dbReference>
<dbReference type="InterPro" id="IPR039569">
    <property type="entry name" value="FAS1-like_DH_region"/>
</dbReference>
<evidence type="ECO:0000256" key="6">
    <source>
        <dbReference type="ARBA" id="ARBA00023002"/>
    </source>
</evidence>
<sequence>MDVLGFASPRLGGSLQGSLNVIEKEEEYIVECTYNGNQFALPVPEHLRLFACRMRNNFLACFSENSENKIQEPCSDLQLLAQFLRYLAGRDDKATTMSSELFSKVVDKLNSDHLQGKDIHTRAAEQQESELESKQDIIKSYFEAMHLMRRSTGSRIPHFFAASHPSERTPTYTVFGGQGNTQHYFQELRDLYRTYGSLLDDILDFGSMIFDQLLQDETVIDQYPLGLDFFGWLKRPETTPDSEYLLSAPVSFPLIALGQLCHFYIACKIWQLTPGEVVENLAGSTGHSQGIIVAAGIATCRTWDDFEGAFRSCLIALFCVGCRSQQQFPRKTTWQKMVQDEADPSEEPTPMMNIMHLQRAELEKQINAFNKHLPDNQQIAIALVNGPSNIVTGGPPESLKSFAAWLEDVKKKQIKANVKPLITRYLPITAPFHTFYLAESRQKIIDDMVRHNIVIKPSDLLISVYDSKTGADLREVEEEALFPILADSITTQMVDWPCATTFPTRSCIIDFGPGESSGVGTLLHRSKEGTGTRVILAGPLQGQLPHVGYKPDLFDVPSNASSRRSADWLHDFEPTLLSDASGRTIVSTKMSQLLGTPPLMVAGMTPTTVHPDFVAAVINAGYHVELAAGGYHKEDALVKAIRTIEQLIPAGKGITLNLIYSAPRSIQWQIPLIKNLIAQGTLIDGITLGAGVPSLEVASGYIEDIGLKHISFKPGNMDAIQAVLTIAKAHPSFPIMMQWTGGRGGGHHSSEDFHDPILQTYASIRRCPNIILVAGSGFGGPEDTYPYLTGSWASRFHQPPMPFDGVLFGSRMMVAKEAHTSLAAKQAIAACQGVEDAMWQKCKGILTVKSEMGQPIHKIATRGVQLWAEFDKKIFSLPKNKQLDEILKSKDYIIERLNRDFQKVWFGYDFSSGKAVDLKSMTYQDVARRMVNLLYLSKRSQWIDPSYVRIFGDFVRRIEERLPLSNWELTQPIFTSYADFDEPFESLRHLAHAYQESKTQLINQEDQDYFLSICRRAGQKPVPFIAVLDANFETSFKKDSLWQSEFVDAVVDEDVQRTCILQGPVAVMHSTPQNINEPIKEILDRINDGHLDRILQQTYGGSRKAIPTVEFFGHHSSRKSARQQGLSIVIEPNATTFKIPADMKELPSPDSWFDLLAGKKLSWRYAVFKSKSVMSGHSMIPNPIRQAFAPAHNLSVMITDKLRHNYVSITMSSNGTNQTDLSIATEPGNKIILRMYCYENANIEPLSLEFRFSYHPETPHALLHESTEGRTERICDFYKQLWVGQVYKTPILPAGLHAYKADGGELTITEDLVERFMATIGGGMRRMDSGGLAPMDIAIVVGWKSIMKALLLVQGDLLKLVHLSNKFRMYDGVTPLQVGDNTESHARVTSVSIGDTGKTVEVCATITRDDVPVMDVVSEFFYRGTYTNFSECFTTRKEDLREVQFGSASLANLLLSKEWITFHESLEVDELAEKTLVFELETFSALKSKAVHSHIHTTGKVYATTKESKLPIEIGTVHYDSLSNSSGTVNNNPVTGYLDRHGSIITNRVALDRPITLDTSEEGFVFSAPSSNAEYSRISLDFNPIHVSPAFARYAGLPGPITHGMHTSAIIRSIVEMRCAENNLSSMRNFSASFAGMIKSGDSIEVHLDHIAMQKGNKIIKIEARNVASQEKVFAGECEVEPVETAFVFTGQGSQEVGMGMDLRATSAAARKVWDVADKHFDETYGFLLTHIIQHNPKTLKIHFGGPRGARIRNNYLNMTYDSISPTGTRVTKPFFNIAPTASSYTYRHPKGLLFSTEFAQPALTVVAKAAYEDMVARGLVHGRSRYAGHSLGEYAALGAVADLMPLEQMLSIVFYRGLSMQVAVERDEEGRSAFGMMAVDPSRVCAGFTVSTLEDVVKTIALQTEGGLLEIVNYNVEGRQYVCAGTLSNLAILTDVCNALASSPHPTPLSTLPSLITSSITSSSSLSSQPTLTRGTATIPLAGIDVPFHSSFLRPNLAAFREVLERNIRVDWMEPEKLVGSYVDDHIMSHILAMLFVNEAGHIPQIQSDDDKTQLLQNLTSRPLCDKMETFGSVENGYLKSHSHPTAS</sequence>
<dbReference type="InterPro" id="IPR041099">
    <property type="entry name" value="FAS1_N"/>
</dbReference>
<dbReference type="PANTHER" id="PTHR10982:SF21">
    <property type="entry name" value="FATTY ACID SYNTHASE SUBUNIT BETA"/>
    <property type="match status" value="1"/>
</dbReference>
<keyword evidence="6 15" id="KW-0560">Oxidoreductase</keyword>
<dbReference type="PIRSF" id="PIRSF005562">
    <property type="entry name" value="FAS_yeast_beta"/>
    <property type="match status" value="1"/>
</dbReference>
<keyword evidence="4 15" id="KW-0378">Hydrolase</keyword>
<dbReference type="CDD" id="cd03447">
    <property type="entry name" value="FAS_MaoC"/>
    <property type="match status" value="1"/>
</dbReference>
<dbReference type="Pfam" id="PF00698">
    <property type="entry name" value="Acyl_transf_1"/>
    <property type="match status" value="1"/>
</dbReference>
<comment type="catalytic activity">
    <reaction evidence="14">
        <text>holo-[ACP] + acetyl-CoA = acetyl-[ACP] + CoA</text>
        <dbReference type="Rhea" id="RHEA:41788"/>
        <dbReference type="Rhea" id="RHEA-COMP:9621"/>
        <dbReference type="Rhea" id="RHEA-COMP:9685"/>
        <dbReference type="ChEBI" id="CHEBI:57287"/>
        <dbReference type="ChEBI" id="CHEBI:57288"/>
        <dbReference type="ChEBI" id="CHEBI:64479"/>
        <dbReference type="ChEBI" id="CHEBI:78446"/>
        <dbReference type="EC" id="2.3.1.38"/>
    </reaction>
</comment>
<dbReference type="GO" id="GO:0005835">
    <property type="term" value="C:fatty acid synthase complex"/>
    <property type="evidence" value="ECO:0007669"/>
    <property type="project" value="UniProtKB-UniRule"/>
</dbReference>
<keyword evidence="5 15" id="KW-0521">NADP</keyword>
<dbReference type="GO" id="GO:0004321">
    <property type="term" value="F:fatty-acyl-CoA synthase activity"/>
    <property type="evidence" value="ECO:0007669"/>
    <property type="project" value="UniProtKB-EC"/>
</dbReference>
<evidence type="ECO:0000256" key="12">
    <source>
        <dbReference type="ARBA" id="ARBA00048536"/>
    </source>
</evidence>
<comment type="similarity">
    <text evidence="2 15">Belongs to the fungal fatty acid synthetase subunit beta family.</text>
</comment>
<dbReference type="Gene3D" id="3.10.129.10">
    <property type="entry name" value="Hotdog Thioesterase"/>
    <property type="match status" value="1"/>
</dbReference>
<dbReference type="FunFam" id="3.30.1120.100:FF:000001">
    <property type="entry name" value="Fatty acid synthase beta subunit dehydratase"/>
    <property type="match status" value="1"/>
</dbReference>
<dbReference type="Gene3D" id="1.20.1050.120">
    <property type="match status" value="1"/>
</dbReference>
<evidence type="ECO:0000256" key="10">
    <source>
        <dbReference type="ARBA" id="ARBA00048237"/>
    </source>
</evidence>
<dbReference type="GO" id="GO:0016297">
    <property type="term" value="F:fatty acyl-[ACP] hydrolase activity"/>
    <property type="evidence" value="ECO:0007669"/>
    <property type="project" value="UniProtKB-EC"/>
</dbReference>